<protein>
    <submittedName>
        <fullName evidence="8">Probable sarcosine oxidase</fullName>
    </submittedName>
</protein>
<name>A0A9R0JBL8_SPIOL</name>
<dbReference type="Gene3D" id="3.30.9.10">
    <property type="entry name" value="D-Amino Acid Oxidase, subunit A, domain 2"/>
    <property type="match status" value="1"/>
</dbReference>
<dbReference type="PANTHER" id="PTHR10961:SF7">
    <property type="entry name" value="FAD DEPENDENT OXIDOREDUCTASE DOMAIN-CONTAINING PROTEIN"/>
    <property type="match status" value="1"/>
</dbReference>
<sequence>MGCNTAGISSYEFDVIVVGGGIMGSCTAYETSKRGYSTLLLDQFDFLHNRGSSHGESRTIRVTYPEPYYSSMVLESTKLWEEAQSQLGYKVLYPTNQLDIGQASDRSLQAVIHSCQSNSVDFRVLDHAQVKKEFSGGVVVPEDWIGVVSGGAGVIKPTKAVCMFQTLAFRNGATLKDNMKVIDIRRDVGGCVVVLTATGEKFYGRKCVITAGAWMNKLVKVVTGLDVPILPLETTICYWKVKEEYEKEYSVDGEFPCFAGYGSTYIYGTPSLEYPGLIKVGVHGGRFCNPDKRTWTPEPQLMDFLKKWVKERFGGRVEHHHPVSTQSCMYSLTPDEDYVIDFLGGRFGKDVVIAGEFSGHGFKMGPVIGRVVADLVLHGETKGVELDYFKLARFDNNPKGNIKEFAEQVGTSKL</sequence>
<comment type="cofactor">
    <cofactor evidence="1">
        <name>FAD</name>
        <dbReference type="ChEBI" id="CHEBI:57692"/>
    </cofactor>
</comment>
<evidence type="ECO:0000256" key="4">
    <source>
        <dbReference type="ARBA" id="ARBA00022827"/>
    </source>
</evidence>
<dbReference type="InterPro" id="IPR036188">
    <property type="entry name" value="FAD/NAD-bd_sf"/>
</dbReference>
<dbReference type="SUPFAM" id="SSF54373">
    <property type="entry name" value="FAD-linked reductases, C-terminal domain"/>
    <property type="match status" value="1"/>
</dbReference>
<dbReference type="Pfam" id="PF01266">
    <property type="entry name" value="DAO"/>
    <property type="match status" value="1"/>
</dbReference>
<gene>
    <name evidence="8" type="primary">LOC110803326</name>
</gene>
<accession>A0A9R0JBL8</accession>
<keyword evidence="3" id="KW-0285">Flavoprotein</keyword>
<evidence type="ECO:0000313" key="7">
    <source>
        <dbReference type="Proteomes" id="UP000813463"/>
    </source>
</evidence>
<evidence type="ECO:0000256" key="1">
    <source>
        <dbReference type="ARBA" id="ARBA00001974"/>
    </source>
</evidence>
<evidence type="ECO:0000313" key="8">
    <source>
        <dbReference type="RefSeq" id="XP_021864526.2"/>
    </source>
</evidence>
<reference evidence="7" key="1">
    <citation type="journal article" date="2021" name="Nat. Commun.">
        <title>Genomic analyses provide insights into spinach domestication and the genetic basis of agronomic traits.</title>
        <authorList>
            <person name="Cai X."/>
            <person name="Sun X."/>
            <person name="Xu C."/>
            <person name="Sun H."/>
            <person name="Wang X."/>
            <person name="Ge C."/>
            <person name="Zhang Z."/>
            <person name="Wang Q."/>
            <person name="Fei Z."/>
            <person name="Jiao C."/>
            <person name="Wang Q."/>
        </authorList>
    </citation>
    <scope>NUCLEOTIDE SEQUENCE [LARGE SCALE GENOMIC DNA]</scope>
    <source>
        <strain evidence="7">cv. Varoflay</strain>
    </source>
</reference>
<organism evidence="7 8">
    <name type="scientific">Spinacia oleracea</name>
    <name type="common">Spinach</name>
    <dbReference type="NCBI Taxonomy" id="3562"/>
    <lineage>
        <taxon>Eukaryota</taxon>
        <taxon>Viridiplantae</taxon>
        <taxon>Streptophyta</taxon>
        <taxon>Embryophyta</taxon>
        <taxon>Tracheophyta</taxon>
        <taxon>Spermatophyta</taxon>
        <taxon>Magnoliopsida</taxon>
        <taxon>eudicotyledons</taxon>
        <taxon>Gunneridae</taxon>
        <taxon>Pentapetalae</taxon>
        <taxon>Caryophyllales</taxon>
        <taxon>Chenopodiaceae</taxon>
        <taxon>Chenopodioideae</taxon>
        <taxon>Anserineae</taxon>
        <taxon>Spinacia</taxon>
    </lineage>
</organism>
<dbReference type="GO" id="GO:0050660">
    <property type="term" value="F:flavin adenine dinucleotide binding"/>
    <property type="evidence" value="ECO:0007669"/>
    <property type="project" value="InterPro"/>
</dbReference>
<dbReference type="PANTHER" id="PTHR10961">
    <property type="entry name" value="PEROXISOMAL SARCOSINE OXIDASE"/>
    <property type="match status" value="1"/>
</dbReference>
<dbReference type="RefSeq" id="XP_021864526.2">
    <property type="nucleotide sequence ID" value="XM_022008834.2"/>
</dbReference>
<reference evidence="8" key="2">
    <citation type="submission" date="2025-08" db="UniProtKB">
        <authorList>
            <consortium name="RefSeq"/>
        </authorList>
    </citation>
    <scope>IDENTIFICATION</scope>
    <source>
        <tissue evidence="8">Leaf</tissue>
    </source>
</reference>
<evidence type="ECO:0000256" key="5">
    <source>
        <dbReference type="ARBA" id="ARBA00023002"/>
    </source>
</evidence>
<dbReference type="GO" id="GO:0008115">
    <property type="term" value="F:sarcosine oxidase activity"/>
    <property type="evidence" value="ECO:0000318"/>
    <property type="project" value="GO_Central"/>
</dbReference>
<dbReference type="Proteomes" id="UP000813463">
    <property type="component" value="Chromosome 1"/>
</dbReference>
<dbReference type="InterPro" id="IPR045170">
    <property type="entry name" value="MTOX"/>
</dbReference>
<keyword evidence="4" id="KW-0274">FAD</keyword>
<proteinExistence type="inferred from homology"/>
<dbReference type="Gene3D" id="3.50.50.60">
    <property type="entry name" value="FAD/NAD(P)-binding domain"/>
    <property type="match status" value="1"/>
</dbReference>
<feature type="domain" description="FAD dependent oxidoreductase" evidence="6">
    <location>
        <begin position="14"/>
        <end position="375"/>
    </location>
</feature>
<comment type="similarity">
    <text evidence="2">Belongs to the MSOX/MTOX family.</text>
</comment>
<dbReference type="KEGG" id="soe:110803326"/>
<evidence type="ECO:0000256" key="3">
    <source>
        <dbReference type="ARBA" id="ARBA00022630"/>
    </source>
</evidence>
<dbReference type="AlphaFoldDB" id="A0A9R0JBL8"/>
<evidence type="ECO:0000256" key="2">
    <source>
        <dbReference type="ARBA" id="ARBA00010989"/>
    </source>
</evidence>
<dbReference type="GeneID" id="110803326"/>
<dbReference type="InterPro" id="IPR006076">
    <property type="entry name" value="FAD-dep_OxRdtase"/>
</dbReference>
<keyword evidence="5" id="KW-0560">Oxidoreductase</keyword>
<keyword evidence="7" id="KW-1185">Reference proteome</keyword>
<dbReference type="SUPFAM" id="SSF51905">
    <property type="entry name" value="FAD/NAD(P)-binding domain"/>
    <property type="match status" value="1"/>
</dbReference>
<evidence type="ECO:0000259" key="6">
    <source>
        <dbReference type="Pfam" id="PF01266"/>
    </source>
</evidence>